<evidence type="ECO:0000313" key="3">
    <source>
        <dbReference type="EMBL" id="MBR1134191.1"/>
    </source>
</evidence>
<dbReference type="SMART" id="SM00869">
    <property type="entry name" value="Autotransporter"/>
    <property type="match status" value="1"/>
</dbReference>
<dbReference type="InterPro" id="IPR036709">
    <property type="entry name" value="Autotransporte_beta_dom_sf"/>
</dbReference>
<name>A0ABS5G0G4_9BRAD</name>
<evidence type="ECO:0000259" key="2">
    <source>
        <dbReference type="PROSITE" id="PS51208"/>
    </source>
</evidence>
<dbReference type="Pfam" id="PF12951">
    <property type="entry name" value="PATR"/>
    <property type="match status" value="2"/>
</dbReference>
<feature type="domain" description="Autotransporter" evidence="2">
    <location>
        <begin position="731"/>
        <end position="1007"/>
    </location>
</feature>
<reference evidence="4" key="1">
    <citation type="journal article" date="2021" name="ISME J.">
        <title>Evolutionary origin and ecological implication of a unique nif island in free-living Bradyrhizobium lineages.</title>
        <authorList>
            <person name="Tao J."/>
        </authorList>
    </citation>
    <scope>NUCLEOTIDE SEQUENCE [LARGE SCALE GENOMIC DNA]</scope>
    <source>
        <strain evidence="4">SZCCT0094</strain>
    </source>
</reference>
<dbReference type="InterPro" id="IPR005546">
    <property type="entry name" value="Autotransporte_beta"/>
</dbReference>
<dbReference type="InterPro" id="IPR006315">
    <property type="entry name" value="OM_autotransptr_brl_dom"/>
</dbReference>
<keyword evidence="4" id="KW-1185">Reference proteome</keyword>
<proteinExistence type="predicted"/>
<evidence type="ECO:0000313" key="4">
    <source>
        <dbReference type="Proteomes" id="UP001314635"/>
    </source>
</evidence>
<dbReference type="PROSITE" id="PS51208">
    <property type="entry name" value="AUTOTRANSPORTER"/>
    <property type="match status" value="1"/>
</dbReference>
<dbReference type="Pfam" id="PF03797">
    <property type="entry name" value="Autotransporter"/>
    <property type="match status" value="1"/>
</dbReference>
<dbReference type="Gene3D" id="2.40.128.130">
    <property type="entry name" value="Autotransporter beta-domain"/>
    <property type="match status" value="1"/>
</dbReference>
<evidence type="ECO:0000256" key="1">
    <source>
        <dbReference type="ARBA" id="ARBA00022729"/>
    </source>
</evidence>
<gene>
    <name evidence="3" type="ORF">JQ619_00255</name>
</gene>
<comment type="caution">
    <text evidence="3">The sequence shown here is derived from an EMBL/GenBank/DDBJ whole genome shotgun (WGS) entry which is preliminary data.</text>
</comment>
<keyword evidence="1" id="KW-0732">Signal</keyword>
<dbReference type="NCBIfam" id="TIGR02601">
    <property type="entry name" value="autotrns_rpt"/>
    <property type="match status" value="1"/>
</dbReference>
<sequence>MKVPADISFETIRRLLVATIERGRLLSITLLNGIFRCAPSTLFRRGFLISTALCGAALGADPARAANFTITNTNDSGAGSLRQAIIDSNATPGSNTIVLQAGLIGNIALASPLPAIVVPVSINLKNSALDGIAIGGNFGLSVATTGAVTLSNVIGDYLGNTTVTSGTVNFGGLVSGDPLVAPRSLLVTNPGTTVNIAAGGASVANLSGAGTIVNHANPSTSFTLFGGDSAPRTFAGTISGSGNFVMFGGGQNLTLSGATTYTGGTFLLGASGGPSFTLMLQTGAANVLSPNSRFTLNGDTTLKLNGFNQTIASLDSFTSFAFLPGALPTIDLGAGTLTIGGDNQNGTYFGSIIGTGGLTKTGSGTLTLQTSGSGFSSTINYSGATLVSAGVLQAANANAFSANSAHTVNGAATLDLNNFNQAIGSLAGAGNVTLGAGTLTTGADNASTTLSGTIGGSGSMTKVGTGVFRLTGTNLYTGATTINAGTLVVDGSIATSALTTVSSGGILAGSGTVGSTTVNAGGTIAPGNSIGTLNVTGNVTFAPGSIYEVEANAAGQADKILATGTAMIQGGTVKVLASAGNYAPATTYTILTATGGRNGNFAGATSNFAFLTPVLTYDPSNVYLTLNRNSTDFATIGGTRNQRAAGGGVESLGWGHPIYAAVLQLDAPTARRAFDAVSGEIYASAKTALIEDSRFVRDAATDRIRSAFADVAASSLPVMAYGPGGPQAVAPTGDRLAVWGQGFGSWGHTSSDGNAARLERSTGGFLIGADTPVFETWRLGLIAGYSRTSFNVRDRQSSGSSDNYHLGLYGGTQWGALGLRTGLTYTWHDISTSRSAIFPGFADSLKGKYDAGTFQAFGDLGYRIDTPVASFEPFANLAYVNLNNGGFAEQGGVAGLRANGQTMDTTFTTLGLRASTGFALADINLTARGSLGWRHAFGDTTPLSMQAFSAGNPFTVAGVPIARDAAIIETGLDLNLTPAATLGISYSGQFAPSASDQSVRANLSVRF</sequence>
<dbReference type="Proteomes" id="UP001314635">
    <property type="component" value="Unassembled WGS sequence"/>
</dbReference>
<accession>A0ABS5G0G4</accession>
<dbReference type="NCBIfam" id="TIGR01414">
    <property type="entry name" value="autotrans_barl"/>
    <property type="match status" value="1"/>
</dbReference>
<dbReference type="SUPFAM" id="SSF103515">
    <property type="entry name" value="Autotransporter"/>
    <property type="match status" value="1"/>
</dbReference>
<organism evidence="3 4">
    <name type="scientific">Bradyrhizobium denitrificans</name>
    <dbReference type="NCBI Taxonomy" id="2734912"/>
    <lineage>
        <taxon>Bacteria</taxon>
        <taxon>Pseudomonadati</taxon>
        <taxon>Pseudomonadota</taxon>
        <taxon>Alphaproteobacteria</taxon>
        <taxon>Hyphomicrobiales</taxon>
        <taxon>Nitrobacteraceae</taxon>
        <taxon>Bradyrhizobium</taxon>
    </lineage>
</organism>
<dbReference type="InterPro" id="IPR013425">
    <property type="entry name" value="Autotrns_rpt"/>
</dbReference>
<dbReference type="SUPFAM" id="SSF51126">
    <property type="entry name" value="Pectin lyase-like"/>
    <property type="match status" value="1"/>
</dbReference>
<dbReference type="RefSeq" id="WP_161773323.1">
    <property type="nucleotide sequence ID" value="NZ_JAFCLK010000001.1"/>
</dbReference>
<dbReference type="InterPro" id="IPR011050">
    <property type="entry name" value="Pectin_lyase_fold/virulence"/>
</dbReference>
<protein>
    <submittedName>
        <fullName evidence="3">Autotransporter domain-containing protein</fullName>
    </submittedName>
</protein>
<dbReference type="EMBL" id="JAFCLK010000001">
    <property type="protein sequence ID" value="MBR1134191.1"/>
    <property type="molecule type" value="Genomic_DNA"/>
</dbReference>